<feature type="region of interest" description="Disordered" evidence="2">
    <location>
        <begin position="383"/>
        <end position="404"/>
    </location>
</feature>
<evidence type="ECO:0008006" key="5">
    <source>
        <dbReference type="Google" id="ProtNLM"/>
    </source>
</evidence>
<gene>
    <name evidence="3" type="ORF">MEUPH1_LOCUS2059</name>
</gene>
<feature type="compositionally biased region" description="Basic and acidic residues" evidence="2">
    <location>
        <begin position="270"/>
        <end position="286"/>
    </location>
</feature>
<dbReference type="AlphaFoldDB" id="A0AAV0VN54"/>
<evidence type="ECO:0000313" key="4">
    <source>
        <dbReference type="Proteomes" id="UP001160148"/>
    </source>
</evidence>
<feature type="compositionally biased region" description="Basic residues" evidence="2">
    <location>
        <begin position="383"/>
        <end position="393"/>
    </location>
</feature>
<evidence type="ECO:0000256" key="1">
    <source>
        <dbReference type="SAM" id="Coils"/>
    </source>
</evidence>
<evidence type="ECO:0000313" key="3">
    <source>
        <dbReference type="EMBL" id="CAI6344995.1"/>
    </source>
</evidence>
<dbReference type="EMBL" id="CARXXK010000001">
    <property type="protein sequence ID" value="CAI6344995.1"/>
    <property type="molecule type" value="Genomic_DNA"/>
</dbReference>
<name>A0AAV0VN54_9HEMI</name>
<organism evidence="3 4">
    <name type="scientific">Macrosiphum euphorbiae</name>
    <name type="common">potato aphid</name>
    <dbReference type="NCBI Taxonomy" id="13131"/>
    <lineage>
        <taxon>Eukaryota</taxon>
        <taxon>Metazoa</taxon>
        <taxon>Ecdysozoa</taxon>
        <taxon>Arthropoda</taxon>
        <taxon>Hexapoda</taxon>
        <taxon>Insecta</taxon>
        <taxon>Pterygota</taxon>
        <taxon>Neoptera</taxon>
        <taxon>Paraneoptera</taxon>
        <taxon>Hemiptera</taxon>
        <taxon>Sternorrhyncha</taxon>
        <taxon>Aphidomorpha</taxon>
        <taxon>Aphidoidea</taxon>
        <taxon>Aphididae</taxon>
        <taxon>Macrosiphini</taxon>
        <taxon>Macrosiphum</taxon>
    </lineage>
</organism>
<sequence length="404" mass="46260">MNNQNDGEAHVQMLTDVCQNVCTFIKTITMNNMSNIDKLNTFEIKINDLQCICSKLKTKLEQINEQVKTLASLLNFATDQDASAIDILTQWILSLSNKNIEYPKKRKLYTSYSPLKLSLKDKTEINESTKNKPMCTKPEKENKIKCQNELNNIWKLQVKRDGNPSDLLKKSKQTTLMLQPQKEKMKMDITTFSSPTPKISVLNSSSLFSPEMLNLKNYTTNDNTICETNIIHNTELNDSTNISLSNFNAITKPSKNTLSIIKTNFLKSKETNTSHGETEKHDHSNDETNCSPINISMSVLNNATTLKKQIKIPNGNLLDSFDIIPGLNDKKNDLPNYKFKEDPVRKHNERKLLNGWDCKDCCKFYEENNDNPIDAKNAMNHFSRHRSHKHQHHAPTPPGFWDPL</sequence>
<proteinExistence type="predicted"/>
<comment type="caution">
    <text evidence="3">The sequence shown here is derived from an EMBL/GenBank/DDBJ whole genome shotgun (WGS) entry which is preliminary data.</text>
</comment>
<evidence type="ECO:0000256" key="2">
    <source>
        <dbReference type="SAM" id="MobiDB-lite"/>
    </source>
</evidence>
<dbReference type="Proteomes" id="UP001160148">
    <property type="component" value="Unassembled WGS sequence"/>
</dbReference>
<accession>A0AAV0VN54</accession>
<feature type="region of interest" description="Disordered" evidence="2">
    <location>
        <begin position="270"/>
        <end position="290"/>
    </location>
</feature>
<protein>
    <recommendedName>
        <fullName evidence="5">DNA endonuclease activator Ctp1 C-terminal domain-containing protein</fullName>
    </recommendedName>
</protein>
<feature type="coiled-coil region" evidence="1">
    <location>
        <begin position="46"/>
        <end position="80"/>
    </location>
</feature>
<reference evidence="3 4" key="1">
    <citation type="submission" date="2023-01" db="EMBL/GenBank/DDBJ databases">
        <authorList>
            <person name="Whitehead M."/>
        </authorList>
    </citation>
    <scope>NUCLEOTIDE SEQUENCE [LARGE SCALE GENOMIC DNA]</scope>
</reference>
<keyword evidence="1" id="KW-0175">Coiled coil</keyword>
<keyword evidence="4" id="KW-1185">Reference proteome</keyword>
<feature type="compositionally biased region" description="Pro residues" evidence="2">
    <location>
        <begin position="395"/>
        <end position="404"/>
    </location>
</feature>